<gene>
    <name evidence="1" type="ORF">M9H77_18686</name>
</gene>
<sequence>MDGSSGYNQIKMAPQDEELTAFHTPKDIYCYELMPFGLKNPGATYQRAMQNIFDDMLHEMVECYVDDLVVKSQERGDHLEDFKIIFERLRRYQIKMNPLKCGFGVTSGNFLGFIVYHRGIEIDQSKIDAILKMPEPHDIDELRSLQGKLAYLQRFISNFAGWCKPFSHLVRKGTTFERDEACKNSFKNIKLYLIKPLVLAAPTLGKPLVLYIAVQELHVIFKENPIKYVMSIPILSDLVKGLVLADFLADYPILTEWELNDELPDENVLVIEVLPSWKMFFDGASHREGAGAGAGIVFLIPEGDVLPYMFTLSQQCSNNIVEYQAFILWLELIIDMKQLQLEVYGDSQLVVNQLLGVYELGDVTISHVLRNGKYESRCIFFEVDKEDWIQPFIDYLKQEKLPNDPQRRTNVRRQATRFIYYKDTLYLGEEEIVQAMEEAHFGICGAHPSGPKFHFHIKIMEVIALKETKKENVVDFIQKNIIYHYRVPRYIITDNGKPFCNGLMNKLYEKFGFKQHNSSMYYAPTNGLAEAFNKTLCKLLQKVRTTYCTPTQATPYALAYGVEVILPLE</sequence>
<dbReference type="EMBL" id="CM044704">
    <property type="protein sequence ID" value="KAI5668833.1"/>
    <property type="molecule type" value="Genomic_DNA"/>
</dbReference>
<accession>A0ACC0B8E3</accession>
<comment type="caution">
    <text evidence="1">The sequence shown here is derived from an EMBL/GenBank/DDBJ whole genome shotgun (WGS) entry which is preliminary data.</text>
</comment>
<protein>
    <submittedName>
        <fullName evidence="1">Uncharacterized protein</fullName>
    </submittedName>
</protein>
<evidence type="ECO:0000313" key="2">
    <source>
        <dbReference type="Proteomes" id="UP001060085"/>
    </source>
</evidence>
<organism evidence="1 2">
    <name type="scientific">Catharanthus roseus</name>
    <name type="common">Madagascar periwinkle</name>
    <name type="synonym">Vinca rosea</name>
    <dbReference type="NCBI Taxonomy" id="4058"/>
    <lineage>
        <taxon>Eukaryota</taxon>
        <taxon>Viridiplantae</taxon>
        <taxon>Streptophyta</taxon>
        <taxon>Embryophyta</taxon>
        <taxon>Tracheophyta</taxon>
        <taxon>Spermatophyta</taxon>
        <taxon>Magnoliopsida</taxon>
        <taxon>eudicotyledons</taxon>
        <taxon>Gunneridae</taxon>
        <taxon>Pentapetalae</taxon>
        <taxon>asterids</taxon>
        <taxon>lamiids</taxon>
        <taxon>Gentianales</taxon>
        <taxon>Apocynaceae</taxon>
        <taxon>Rauvolfioideae</taxon>
        <taxon>Vinceae</taxon>
        <taxon>Catharanthinae</taxon>
        <taxon>Catharanthus</taxon>
    </lineage>
</organism>
<proteinExistence type="predicted"/>
<evidence type="ECO:0000313" key="1">
    <source>
        <dbReference type="EMBL" id="KAI5668833.1"/>
    </source>
</evidence>
<reference evidence="2" key="1">
    <citation type="journal article" date="2023" name="Nat. Plants">
        <title>Single-cell RNA sequencing provides a high-resolution roadmap for understanding the multicellular compartmentation of specialized metabolism.</title>
        <authorList>
            <person name="Sun S."/>
            <person name="Shen X."/>
            <person name="Li Y."/>
            <person name="Li Y."/>
            <person name="Wang S."/>
            <person name="Li R."/>
            <person name="Zhang H."/>
            <person name="Shen G."/>
            <person name="Guo B."/>
            <person name="Wei J."/>
            <person name="Xu J."/>
            <person name="St-Pierre B."/>
            <person name="Chen S."/>
            <person name="Sun C."/>
        </authorList>
    </citation>
    <scope>NUCLEOTIDE SEQUENCE [LARGE SCALE GENOMIC DNA]</scope>
</reference>
<keyword evidence="2" id="KW-1185">Reference proteome</keyword>
<dbReference type="Proteomes" id="UP001060085">
    <property type="component" value="Linkage Group LG04"/>
</dbReference>
<name>A0ACC0B8E3_CATRO</name>